<keyword evidence="1" id="KW-0560">Oxidoreductase</keyword>
<dbReference type="InterPro" id="IPR023210">
    <property type="entry name" value="NADP_OxRdtase_dom"/>
</dbReference>
<feature type="domain" description="NADP-dependent oxidoreductase" evidence="2">
    <location>
        <begin position="9"/>
        <end position="296"/>
    </location>
</feature>
<accession>A0ABS2E6K4</accession>
<dbReference type="CDD" id="cd19103">
    <property type="entry name" value="AKR_unchar"/>
    <property type="match status" value="1"/>
</dbReference>
<dbReference type="RefSeq" id="WP_138303545.1">
    <property type="nucleotide sequence ID" value="NZ_JACLYY010000003.1"/>
</dbReference>
<dbReference type="EMBL" id="JACLYY010000003">
    <property type="protein sequence ID" value="MBM6737247.1"/>
    <property type="molecule type" value="Genomic_DNA"/>
</dbReference>
<name>A0ABS2E6K4_9FIRM</name>
<dbReference type="Pfam" id="PF00248">
    <property type="entry name" value="Aldo_ket_red"/>
    <property type="match status" value="1"/>
</dbReference>
<dbReference type="SUPFAM" id="SSF51430">
    <property type="entry name" value="NAD(P)-linked oxidoreductase"/>
    <property type="match status" value="1"/>
</dbReference>
<sequence length="313" mass="34537">MAEIKDIPRIALGAWAWGNDGTFGGNLAPETLRPVFDAAMKAGLNLWDTAYAYGMGTSEKVLGDFLRTIPRDSYLISDKFTPQCADPAAENAVTALYEKSAELLGTDYMDFYWIHNPVDAPKWVTELIPLAKSGKIGKIGLSNHSLAEIKEAADILAKEGLKISAIQNHYSLLNRSSETSGILDYCKENNIIFFSYMVLEQGALTGKYDTEHPFPADSDRGRTYNPMLPELEKLNVGLKEIADRHHAAIAQIPVAWAIAKGTLPIIGVTKVYQVEDAVKAAEIELTAEEIETLEKLGDGAQVNVIRYWEKEMK</sequence>
<protein>
    <submittedName>
        <fullName evidence="3">Aldo/keto reductase</fullName>
    </submittedName>
</protein>
<proteinExistence type="predicted"/>
<dbReference type="PRINTS" id="PR00069">
    <property type="entry name" value="ALDKETRDTASE"/>
</dbReference>
<reference evidence="3 4" key="1">
    <citation type="journal article" date="2021" name="Sci. Rep.">
        <title>The distribution of antibiotic resistance genes in chicken gut microbiota commensals.</title>
        <authorList>
            <person name="Juricova H."/>
            <person name="Matiasovicova J."/>
            <person name="Kubasova T."/>
            <person name="Cejkova D."/>
            <person name="Rychlik I."/>
        </authorList>
    </citation>
    <scope>NUCLEOTIDE SEQUENCE [LARGE SCALE GENOMIC DNA]</scope>
    <source>
        <strain evidence="3 4">An773</strain>
    </source>
</reference>
<dbReference type="InterPro" id="IPR036812">
    <property type="entry name" value="NAD(P)_OxRdtase_dom_sf"/>
</dbReference>
<dbReference type="InterPro" id="IPR050523">
    <property type="entry name" value="AKR_Detox_Biosynth"/>
</dbReference>
<dbReference type="InterPro" id="IPR020471">
    <property type="entry name" value="AKR"/>
</dbReference>
<evidence type="ECO:0000259" key="2">
    <source>
        <dbReference type="Pfam" id="PF00248"/>
    </source>
</evidence>
<evidence type="ECO:0000256" key="1">
    <source>
        <dbReference type="ARBA" id="ARBA00023002"/>
    </source>
</evidence>
<gene>
    <name evidence="3" type="ORF">H7U36_03885</name>
</gene>
<dbReference type="PANTHER" id="PTHR43364:SF4">
    <property type="entry name" value="NAD(P)-LINKED OXIDOREDUCTASE SUPERFAMILY PROTEIN"/>
    <property type="match status" value="1"/>
</dbReference>
<keyword evidence="4" id="KW-1185">Reference proteome</keyword>
<comment type="caution">
    <text evidence="3">The sequence shown here is derived from an EMBL/GenBank/DDBJ whole genome shotgun (WGS) entry which is preliminary data.</text>
</comment>
<dbReference type="PANTHER" id="PTHR43364">
    <property type="entry name" value="NADH-SPECIFIC METHYLGLYOXAL REDUCTASE-RELATED"/>
    <property type="match status" value="1"/>
</dbReference>
<organism evidence="3 4">
    <name type="scientific">Faecalicatena fissicatena</name>
    <dbReference type="NCBI Taxonomy" id="290055"/>
    <lineage>
        <taxon>Bacteria</taxon>
        <taxon>Bacillati</taxon>
        <taxon>Bacillota</taxon>
        <taxon>Clostridia</taxon>
        <taxon>Lachnospirales</taxon>
        <taxon>Lachnospiraceae</taxon>
        <taxon>Faecalicatena</taxon>
    </lineage>
</organism>
<dbReference type="Gene3D" id="3.20.20.100">
    <property type="entry name" value="NADP-dependent oxidoreductase domain"/>
    <property type="match status" value="1"/>
</dbReference>
<evidence type="ECO:0000313" key="4">
    <source>
        <dbReference type="Proteomes" id="UP000716906"/>
    </source>
</evidence>
<evidence type="ECO:0000313" key="3">
    <source>
        <dbReference type="EMBL" id="MBM6737247.1"/>
    </source>
</evidence>
<dbReference type="Proteomes" id="UP000716906">
    <property type="component" value="Unassembled WGS sequence"/>
</dbReference>